<evidence type="ECO:0000313" key="9">
    <source>
        <dbReference type="EMBL" id="SFA95420.1"/>
    </source>
</evidence>
<evidence type="ECO:0000313" key="10">
    <source>
        <dbReference type="Proteomes" id="UP000198838"/>
    </source>
</evidence>
<evidence type="ECO:0000256" key="2">
    <source>
        <dbReference type="ARBA" id="ARBA00022448"/>
    </source>
</evidence>
<evidence type="ECO:0000259" key="8">
    <source>
        <dbReference type="PROSITE" id="PS50850"/>
    </source>
</evidence>
<dbReference type="GO" id="GO:0022857">
    <property type="term" value="F:transmembrane transporter activity"/>
    <property type="evidence" value="ECO:0007669"/>
    <property type="project" value="InterPro"/>
</dbReference>
<keyword evidence="6 7" id="KW-0472">Membrane</keyword>
<keyword evidence="3" id="KW-1003">Cell membrane</keyword>
<dbReference type="PANTHER" id="PTHR43266">
    <property type="entry name" value="MACROLIDE-EFFLUX PROTEIN"/>
    <property type="match status" value="1"/>
</dbReference>
<dbReference type="PROSITE" id="PS50850">
    <property type="entry name" value="MFS"/>
    <property type="match status" value="1"/>
</dbReference>
<evidence type="ECO:0000256" key="1">
    <source>
        <dbReference type="ARBA" id="ARBA00004651"/>
    </source>
</evidence>
<dbReference type="RefSeq" id="WP_092871295.1">
    <property type="nucleotide sequence ID" value="NZ_FOJY01000005.1"/>
</dbReference>
<gene>
    <name evidence="9" type="ORF">SAMN05216249_105158</name>
</gene>
<feature type="transmembrane region" description="Helical" evidence="7">
    <location>
        <begin position="391"/>
        <end position="411"/>
    </location>
</feature>
<dbReference type="Gene3D" id="1.20.1250.20">
    <property type="entry name" value="MFS general substrate transporter like domains"/>
    <property type="match status" value="1"/>
</dbReference>
<dbReference type="InterPro" id="IPR020846">
    <property type="entry name" value="MFS_dom"/>
</dbReference>
<dbReference type="PANTHER" id="PTHR43266:SF9">
    <property type="entry name" value="PERMEASE, MAJOR FACILITATOR SUPERFAMILY-RELATED"/>
    <property type="match status" value="1"/>
</dbReference>
<feature type="transmembrane region" description="Helical" evidence="7">
    <location>
        <begin position="226"/>
        <end position="249"/>
    </location>
</feature>
<dbReference type="GO" id="GO:0005886">
    <property type="term" value="C:plasma membrane"/>
    <property type="evidence" value="ECO:0007669"/>
    <property type="project" value="UniProtKB-SubCell"/>
</dbReference>
<feature type="transmembrane region" description="Helical" evidence="7">
    <location>
        <begin position="12"/>
        <end position="39"/>
    </location>
</feature>
<reference evidence="9 10" key="1">
    <citation type="submission" date="2016-10" db="EMBL/GenBank/DDBJ databases">
        <authorList>
            <person name="de Groot N.N."/>
        </authorList>
    </citation>
    <scope>NUCLEOTIDE SEQUENCE [LARGE SCALE GENOMIC DNA]</scope>
    <source>
        <strain evidence="9 10">DSM 5522</strain>
    </source>
</reference>
<keyword evidence="5 7" id="KW-1133">Transmembrane helix</keyword>
<dbReference type="EMBL" id="FOJY01000005">
    <property type="protein sequence ID" value="SFA95420.1"/>
    <property type="molecule type" value="Genomic_DNA"/>
</dbReference>
<keyword evidence="10" id="KW-1185">Reference proteome</keyword>
<feature type="transmembrane region" description="Helical" evidence="7">
    <location>
        <begin position="45"/>
        <end position="66"/>
    </location>
</feature>
<dbReference type="InterPro" id="IPR036259">
    <property type="entry name" value="MFS_trans_sf"/>
</dbReference>
<dbReference type="AlphaFoldDB" id="A0A1I0X4V1"/>
<comment type="subcellular location">
    <subcellularLocation>
        <location evidence="1">Cell membrane</location>
        <topology evidence="1">Multi-pass membrane protein</topology>
    </subcellularLocation>
</comment>
<feature type="transmembrane region" description="Helical" evidence="7">
    <location>
        <begin position="261"/>
        <end position="280"/>
    </location>
</feature>
<feature type="transmembrane region" description="Helical" evidence="7">
    <location>
        <begin position="169"/>
        <end position="190"/>
    </location>
</feature>
<evidence type="ECO:0000256" key="3">
    <source>
        <dbReference type="ARBA" id="ARBA00022475"/>
    </source>
</evidence>
<evidence type="ECO:0000256" key="7">
    <source>
        <dbReference type="SAM" id="Phobius"/>
    </source>
</evidence>
<feature type="transmembrane region" description="Helical" evidence="7">
    <location>
        <begin position="292"/>
        <end position="311"/>
    </location>
</feature>
<proteinExistence type="predicted"/>
<evidence type="ECO:0000256" key="6">
    <source>
        <dbReference type="ARBA" id="ARBA00023136"/>
    </source>
</evidence>
<dbReference type="STRING" id="1120918.SAMN05216249_105158"/>
<feature type="domain" description="Major facilitator superfamily (MFS) profile" evidence="8">
    <location>
        <begin position="12"/>
        <end position="415"/>
    </location>
</feature>
<sequence length="420" mass="45402">MMNRKKKPLNTNFIFLMLGRMVSDTGAGIQAMIIPLYIIDTGGSAATVGLFSFLSLIPIILIYPFAGVAGDRLNRKSIMVGTDLANGLIILGLAFAAYSGRMGLALLFAVQVLTSILYGFFDPATKGMLPQVVPKEELTKANSTVASLRIFSSLLSPVIGAAVYASQGIAVLFLINGISFLLSAGSEMLIRYKHIKRDVVVGVSGLSRDLSEGVKFVLDNKVIGKLCVFSLMLLALIQPIFSVVLPLFFRTRLEYSDPQYGYLQVAIVFGALLGSILVGTLFNKGKEVTKSLLTGCSLLMGTMLVFTVLLFPQTVSALGNGTMIYFALFAGILSLLSVAIIFINVPTQTIIQKETPNEYLSRVFSIVGMISKGGMPFGALIYGIILTGVEVHWMILLATLLTILISLRFIVSFVRVYSQE</sequence>
<evidence type="ECO:0000256" key="5">
    <source>
        <dbReference type="ARBA" id="ARBA00022989"/>
    </source>
</evidence>
<dbReference type="InterPro" id="IPR011701">
    <property type="entry name" value="MFS"/>
</dbReference>
<keyword evidence="4 7" id="KW-0812">Transmembrane</keyword>
<dbReference type="SUPFAM" id="SSF103473">
    <property type="entry name" value="MFS general substrate transporter"/>
    <property type="match status" value="1"/>
</dbReference>
<accession>A0A1I0X4V1</accession>
<dbReference type="OrthoDB" id="9763297at2"/>
<dbReference type="Proteomes" id="UP000198838">
    <property type="component" value="Unassembled WGS sequence"/>
</dbReference>
<organism evidence="9 10">
    <name type="scientific">Acetitomaculum ruminis DSM 5522</name>
    <dbReference type="NCBI Taxonomy" id="1120918"/>
    <lineage>
        <taxon>Bacteria</taxon>
        <taxon>Bacillati</taxon>
        <taxon>Bacillota</taxon>
        <taxon>Clostridia</taxon>
        <taxon>Lachnospirales</taxon>
        <taxon>Lachnospiraceae</taxon>
        <taxon>Acetitomaculum</taxon>
    </lineage>
</organism>
<dbReference type="CDD" id="cd06173">
    <property type="entry name" value="MFS_MefA_like"/>
    <property type="match status" value="1"/>
</dbReference>
<evidence type="ECO:0000256" key="4">
    <source>
        <dbReference type="ARBA" id="ARBA00022692"/>
    </source>
</evidence>
<keyword evidence="2" id="KW-0813">Transport</keyword>
<feature type="transmembrane region" description="Helical" evidence="7">
    <location>
        <begin position="363"/>
        <end position="385"/>
    </location>
</feature>
<feature type="transmembrane region" description="Helical" evidence="7">
    <location>
        <begin position="323"/>
        <end position="343"/>
    </location>
</feature>
<protein>
    <submittedName>
        <fullName evidence="9">Na+/melibiose symporter</fullName>
    </submittedName>
</protein>
<dbReference type="Pfam" id="PF07690">
    <property type="entry name" value="MFS_1"/>
    <property type="match status" value="1"/>
</dbReference>
<name>A0A1I0X4V1_9FIRM</name>